<dbReference type="Gene3D" id="3.40.50.2300">
    <property type="match status" value="1"/>
</dbReference>
<dbReference type="EMBL" id="VTOW01000001">
    <property type="protein sequence ID" value="NKE69743.1"/>
    <property type="molecule type" value="Genomic_DNA"/>
</dbReference>
<dbReference type="AlphaFoldDB" id="A0A7X6I9Q9"/>
<evidence type="ECO:0000313" key="3">
    <source>
        <dbReference type="Proteomes" id="UP000534783"/>
    </source>
</evidence>
<protein>
    <recommendedName>
        <fullName evidence="4">ABC transporter substrate-binding protein</fullName>
    </recommendedName>
</protein>
<accession>A0A7X6I9Q9</accession>
<organism evidence="2 3">
    <name type="scientific">Candidatus Manganitrophus noduliformans</name>
    <dbReference type="NCBI Taxonomy" id="2606439"/>
    <lineage>
        <taxon>Bacteria</taxon>
        <taxon>Pseudomonadati</taxon>
        <taxon>Nitrospirota</taxon>
        <taxon>Nitrospiria</taxon>
        <taxon>Candidatus Troglogloeales</taxon>
        <taxon>Candidatus Manganitrophaceae</taxon>
        <taxon>Candidatus Manganitrophus</taxon>
    </lineage>
</organism>
<dbReference type="Pfam" id="PF04392">
    <property type="entry name" value="ABC_sub_bind"/>
    <property type="match status" value="1"/>
</dbReference>
<dbReference type="PANTHER" id="PTHR35271:SF1">
    <property type="entry name" value="ABC TRANSPORTER, SUBSTRATE-BINDING LIPOPROTEIN"/>
    <property type="match status" value="1"/>
</dbReference>
<gene>
    <name evidence="2" type="ORF">MNODULE_03155</name>
</gene>
<dbReference type="RefSeq" id="WP_168058030.1">
    <property type="nucleotide sequence ID" value="NZ_VTOW01000001.1"/>
</dbReference>
<comment type="caution">
    <text evidence="2">The sequence shown here is derived from an EMBL/GenBank/DDBJ whole genome shotgun (WGS) entry which is preliminary data.</text>
</comment>
<evidence type="ECO:0000256" key="1">
    <source>
        <dbReference type="SAM" id="SignalP"/>
    </source>
</evidence>
<feature type="chain" id="PRO_5030702632" description="ABC transporter substrate-binding protein" evidence="1">
    <location>
        <begin position="28"/>
        <end position="296"/>
    </location>
</feature>
<feature type="signal peptide" evidence="1">
    <location>
        <begin position="1"/>
        <end position="27"/>
    </location>
</feature>
<evidence type="ECO:0008006" key="4">
    <source>
        <dbReference type="Google" id="ProtNLM"/>
    </source>
</evidence>
<name>A0A7X6I9Q9_9BACT</name>
<keyword evidence="3" id="KW-1185">Reference proteome</keyword>
<reference evidence="2 3" key="1">
    <citation type="journal article" date="2020" name="Nature">
        <title>Bacterial chemolithoautotrophy via manganese oxidation.</title>
        <authorList>
            <person name="Yu H."/>
            <person name="Leadbetter J.R."/>
        </authorList>
    </citation>
    <scope>NUCLEOTIDE SEQUENCE [LARGE SCALE GENOMIC DNA]</scope>
    <source>
        <strain evidence="2 3">Mn-1</strain>
    </source>
</reference>
<proteinExistence type="predicted"/>
<dbReference type="PANTHER" id="PTHR35271">
    <property type="entry name" value="ABC TRANSPORTER, SUBSTRATE-BINDING LIPOPROTEIN-RELATED"/>
    <property type="match status" value="1"/>
</dbReference>
<sequence length="296" mass="32421">MRQTSGKWVRITCLIGFFLAVPGAASSQEVVAILSAEWGPYREAFEGFQEAFGRPVPSISIMEGPPRISLETRVVVAFGGKAAQWDYPDRVVLIYGMAPGTKLGLRDRKGLSVEVNILPRAATVLARLKEMQPNLKRLAVLWSSESVEAYLQEIRKASESIGIDILSERLNSPVDLPDRLRNLFRKADAIWLLPDPVLVSAQNLSILKEYSWSNRIPFYAPTAGFVQQGATASVSSSFREVGRAAGLAAQEVLSGEWTLETIYPGKAEVTINVKAAEKAGLDIPKEALQKADRVLP</sequence>
<dbReference type="Proteomes" id="UP000534783">
    <property type="component" value="Unassembled WGS sequence"/>
</dbReference>
<dbReference type="InterPro" id="IPR007487">
    <property type="entry name" value="ABC_transpt-TYRBP-like"/>
</dbReference>
<keyword evidence="1" id="KW-0732">Signal</keyword>
<evidence type="ECO:0000313" key="2">
    <source>
        <dbReference type="EMBL" id="NKE69743.1"/>
    </source>
</evidence>